<proteinExistence type="predicted"/>
<feature type="domain" description="Gingipain" evidence="1">
    <location>
        <begin position="845"/>
        <end position="1153"/>
    </location>
</feature>
<comment type="caution">
    <text evidence="2">The sequence shown here is derived from an EMBL/GenBank/DDBJ whole genome shotgun (WGS) entry which is preliminary data.</text>
</comment>
<dbReference type="RefSeq" id="WP_276620793.1">
    <property type="nucleotide sequence ID" value="NZ_JBCEYP010000054.1"/>
</dbReference>
<dbReference type="Gene3D" id="3.20.20.80">
    <property type="entry name" value="Glycosidases"/>
    <property type="match status" value="1"/>
</dbReference>
<dbReference type="InterPro" id="IPR029030">
    <property type="entry name" value="Caspase-like_dom_sf"/>
</dbReference>
<dbReference type="InterPro" id="IPR001769">
    <property type="entry name" value="Gingipain"/>
</dbReference>
<evidence type="ECO:0000259" key="1">
    <source>
        <dbReference type="Pfam" id="PF01364"/>
    </source>
</evidence>
<dbReference type="SUPFAM" id="SSF52129">
    <property type="entry name" value="Caspase-like"/>
    <property type="match status" value="1"/>
</dbReference>
<dbReference type="Proteomes" id="UP000544742">
    <property type="component" value="Unassembled WGS sequence"/>
</dbReference>
<evidence type="ECO:0000313" key="2">
    <source>
        <dbReference type="EMBL" id="NLJ23467.1"/>
    </source>
</evidence>
<dbReference type="EMBL" id="JAAYUN010000186">
    <property type="protein sequence ID" value="NLJ23467.1"/>
    <property type="molecule type" value="Genomic_DNA"/>
</dbReference>
<protein>
    <recommendedName>
        <fullName evidence="1">Gingipain domain-containing protein</fullName>
    </recommendedName>
</protein>
<dbReference type="GO" id="GO:0008234">
    <property type="term" value="F:cysteine-type peptidase activity"/>
    <property type="evidence" value="ECO:0007669"/>
    <property type="project" value="InterPro"/>
</dbReference>
<organism evidence="2 3">
    <name type="scientific">Methanothrix soehngenii</name>
    <name type="common">Methanosaeta concilii</name>
    <dbReference type="NCBI Taxonomy" id="2223"/>
    <lineage>
        <taxon>Archaea</taxon>
        <taxon>Methanobacteriati</taxon>
        <taxon>Methanobacteriota</taxon>
        <taxon>Stenosarchaea group</taxon>
        <taxon>Methanomicrobia</taxon>
        <taxon>Methanotrichales</taxon>
        <taxon>Methanotrichaceae</taxon>
        <taxon>Methanothrix</taxon>
    </lineage>
</organism>
<dbReference type="GO" id="GO:0006508">
    <property type="term" value="P:proteolysis"/>
    <property type="evidence" value="ECO:0007669"/>
    <property type="project" value="InterPro"/>
</dbReference>
<accession>A0A7K4AKF6</accession>
<dbReference type="Pfam" id="PF01364">
    <property type="entry name" value="Peptidase_C25"/>
    <property type="match status" value="1"/>
</dbReference>
<dbReference type="Gene3D" id="3.40.50.1460">
    <property type="match status" value="1"/>
</dbReference>
<evidence type="ECO:0000313" key="3">
    <source>
        <dbReference type="Proteomes" id="UP000544742"/>
    </source>
</evidence>
<name>A0A7K4AKF6_METSH</name>
<sequence>MRRLYLLLFVAILSATLLSAADDKPLARGVKGEVEDIILVGADDWHASVAATPLAIYSQENETVIKPMLILPKEVHAGERNGWIEESDLERYGASAILDTLKGANVSAITIHGSGEKVGALVKAAQKDGIEAYVAVTLEIPESQASSEALEGLDSKEMAMMAEVGLATTEPDRSTIDRSMLQEPNPEIGGNSSYYCPMNPEVKDRLYNQIEMLIDDYHVDGVVLYRFGFQDENHCYCDVCKEKFYQDTGIDISKVNANSYNREKWAEWKQDQLMDIVMDARNITSDLGPVLLGVALDSPFDRSKGYNFARMTGVADFAFISPVSPQDVKLASRESTNPVYVRLNDDYVGYVLSTQNVKGAVSYIEDLVGSGASGVVFEYDVVHTPLWSELEPPSSAASWLLRQLNGEVLAVGNISWRSDSNIRVNNSFDLSEQISRRWASSPGAVIVGENYTAALQAATIASYLNWPLLFVNEALPEETRSALVRLGAKDVILAGPTGERVRQNLSQMNITLIEGSGDLLVEEMERRNESPSMVVLTNSHDLSLLPPASSKAVERSLVGDLLVRTELSPDQVPAEEDGEVVRLNFTLTNSGDEVLRGVQLRDIFPMGRLIRLASTAYGEVNVTDPYSRKPVTETSAFLNGSLIRWDFGRLEPGESASLNVEVELLYPMDAGWSQRLDTGATAAYEGFSYNHTLRNVDDPPIINLTYPKWIYSGSTNISWNIERNSSYLALNLYSPDERSGRLKLTNITRDGLYDVRVSLQTPGNWLFNIETDEARTENYTIEVRSNVKVLNITAFSHTKVPRLSMVAAGATSSHKAILIDVACDPQKIDPLVVEETLNQKVAELNLDPEYLMVVGDPGSIPFISTGLIQKLSEVMEYEVYRDYQIKPDLNNYSTVAVGRIMGLSVYDASQLMARTMAYDRLNGSWKNNGLVVSSPALSFPQAPVGIRIKEYLEEAGLMVKDLRHEEATYQQTISQLNNGQNIAHFDHHGSEDSWGLSAWSMTDSALTGSQVKELSLPPQTTTASACVTTNLKGYYLNVTGTRMYVPGNLEDSIALAFIRAGAVNYIGGSALSYIFLSDDYYKSFYQSLIFRNSTVGQAQLDADNLFRLKSRGTESLKPNSDYDEVLPAWDISVHEMLNQTSYMNVILGDPSFKPALPKSPSLPYATVLSAENETDLNQTILNVAVIPLNESATDWVYWIESKSSSGLLNLDATPAIIGEVLLPKDAEKIVVKEEGLSLWHDEYSRGLEKRVMWPIIRPKLGEKRSFIVEYELIPGQVQRINVTAGWNAVSIYLNPRDASAERYLKNKPYRSIFTIAEDGWNFGMKEAGKLNVTQFKAGEGYLIDSTGNFTMEIPGKPVDLPCRLDLHVGWNMIGLPVNQTVDLANITINAEHKRYRYPEAVEKGLVSAFVWKHEGGDWTNLGENETLEPGRAYLFEAKREAKLEFR</sequence>
<gene>
    <name evidence="2" type="ORF">GX426_10240</name>
</gene>
<reference evidence="2 3" key="1">
    <citation type="journal article" date="2020" name="Biotechnol. Biofuels">
        <title>New insights from the biogas microbiome by comprehensive genome-resolved metagenomics of nearly 1600 species originating from multiple anaerobic digesters.</title>
        <authorList>
            <person name="Campanaro S."/>
            <person name="Treu L."/>
            <person name="Rodriguez-R L.M."/>
            <person name="Kovalovszki A."/>
            <person name="Ziels R.M."/>
            <person name="Maus I."/>
            <person name="Zhu X."/>
            <person name="Kougias P.G."/>
            <person name="Basile A."/>
            <person name="Luo G."/>
            <person name="Schluter A."/>
            <person name="Konstantinidis K.T."/>
            <person name="Angelidaki I."/>
        </authorList>
    </citation>
    <scope>NUCLEOTIDE SEQUENCE [LARGE SCALE GENOMIC DNA]</scope>
    <source>
        <strain evidence="2">AS27yjCOA_157</strain>
    </source>
</reference>